<dbReference type="RefSeq" id="WP_350015481.1">
    <property type="nucleotide sequence ID" value="NZ_CP157948.1"/>
</dbReference>
<gene>
    <name evidence="1" type="ORF">ABNK63_09550</name>
</gene>
<reference evidence="1" key="1">
    <citation type="submission" date="2024-06" db="EMBL/GenBank/DDBJ databases">
        <authorList>
            <person name="Sun Y."/>
        </authorList>
    </citation>
    <scope>NUCLEOTIDE SEQUENCE</scope>
    <source>
        <strain evidence="1">IGA1.0</strain>
    </source>
</reference>
<proteinExistence type="predicted"/>
<name>A0AAU7QIT3_9GAMM</name>
<dbReference type="EMBL" id="CP157948">
    <property type="protein sequence ID" value="XBS88658.1"/>
    <property type="molecule type" value="Genomic_DNA"/>
</dbReference>
<dbReference type="AlphaFoldDB" id="A0AAU7QIT3"/>
<accession>A0AAU7QIT3</accession>
<evidence type="ECO:0000313" key="1">
    <source>
        <dbReference type="EMBL" id="XBS88658.1"/>
    </source>
</evidence>
<organism evidence="1">
    <name type="scientific">Rhodanobacter sp. IGA1.0</name>
    <dbReference type="NCBI Taxonomy" id="3158582"/>
    <lineage>
        <taxon>Bacteria</taxon>
        <taxon>Pseudomonadati</taxon>
        <taxon>Pseudomonadota</taxon>
        <taxon>Gammaproteobacteria</taxon>
        <taxon>Lysobacterales</taxon>
        <taxon>Rhodanobacteraceae</taxon>
        <taxon>Rhodanobacter</taxon>
    </lineage>
</organism>
<protein>
    <submittedName>
        <fullName evidence="1">Uncharacterized protein</fullName>
    </submittedName>
</protein>
<sequence length="72" mass="8081">MRSFDDTSGNPWQVAVLDASYGNMLLVFSHAGDLTVRKTVMAAENLRLAEQQLLDMDEAQLRELLAESVPWD</sequence>